<organism evidence="2 3">
    <name type="scientific">Gossypium australe</name>
    <dbReference type="NCBI Taxonomy" id="47621"/>
    <lineage>
        <taxon>Eukaryota</taxon>
        <taxon>Viridiplantae</taxon>
        <taxon>Streptophyta</taxon>
        <taxon>Embryophyta</taxon>
        <taxon>Tracheophyta</taxon>
        <taxon>Spermatophyta</taxon>
        <taxon>Magnoliopsida</taxon>
        <taxon>eudicotyledons</taxon>
        <taxon>Gunneridae</taxon>
        <taxon>Pentapetalae</taxon>
        <taxon>rosids</taxon>
        <taxon>malvids</taxon>
        <taxon>Malvales</taxon>
        <taxon>Malvaceae</taxon>
        <taxon>Malvoideae</taxon>
        <taxon>Gossypium</taxon>
    </lineage>
</organism>
<reference evidence="3" key="1">
    <citation type="journal article" date="2019" name="Plant Biotechnol. J.">
        <title>Genome sequencing of the Australian wild diploid species Gossypium australe highlights disease resistance and delayed gland morphogenesis.</title>
        <authorList>
            <person name="Cai Y."/>
            <person name="Cai X."/>
            <person name="Wang Q."/>
            <person name="Wang P."/>
            <person name="Zhang Y."/>
            <person name="Cai C."/>
            <person name="Xu Y."/>
            <person name="Wang K."/>
            <person name="Zhou Z."/>
            <person name="Wang C."/>
            <person name="Geng S."/>
            <person name="Li B."/>
            <person name="Dong Q."/>
            <person name="Hou Y."/>
            <person name="Wang H."/>
            <person name="Ai P."/>
            <person name="Liu Z."/>
            <person name="Yi F."/>
            <person name="Sun M."/>
            <person name="An G."/>
            <person name="Cheng J."/>
            <person name="Zhang Y."/>
            <person name="Shi Q."/>
            <person name="Xie Y."/>
            <person name="Shi X."/>
            <person name="Chang Y."/>
            <person name="Huang F."/>
            <person name="Chen Y."/>
            <person name="Hong S."/>
            <person name="Mi L."/>
            <person name="Sun Q."/>
            <person name="Zhang L."/>
            <person name="Zhou B."/>
            <person name="Peng R."/>
            <person name="Zhang X."/>
            <person name="Liu F."/>
        </authorList>
    </citation>
    <scope>NUCLEOTIDE SEQUENCE [LARGE SCALE GENOMIC DNA]</scope>
    <source>
        <strain evidence="3">cv. PA1801</strain>
    </source>
</reference>
<accession>A0A5B6WFG9</accession>
<dbReference type="OrthoDB" id="990541at2759"/>
<dbReference type="AlphaFoldDB" id="A0A5B6WFG9"/>
<evidence type="ECO:0000313" key="3">
    <source>
        <dbReference type="Proteomes" id="UP000325315"/>
    </source>
</evidence>
<comment type="caution">
    <text evidence="2">The sequence shown here is derived from an EMBL/GenBank/DDBJ whole genome shotgun (WGS) entry which is preliminary data.</text>
</comment>
<sequence length="317" mass="36686">MEEFKAHAYENVKLYKEKTKRWHDKKILSQQFEPGQQIVHVYAHGPIEVKDGKTGFNFKFNSQRLKHYWGAPILHVDFGSGFLLFFFSNGSTYVISITSMPPRTFFSKVTKEKHSLYETEAISFMVEKHGWKLFFLYSDDVLAKVVKEFYAHLTSPDNAFIYVRDASILFDEYSINAQYGLPEGPDEQSQIDKTIIVGLNQVLEDLCMKVTKWTVSQNGCYTIDHVSLKPHCRVWYHFLKSHLSPPTHNSTISKDRMFLLHSIMTGRKTNVGKIIFREVHHCTEKNVSTLNFPSLITTLLQKVSVPIQANEDKIPNK</sequence>
<dbReference type="EMBL" id="SMMG02000003">
    <property type="protein sequence ID" value="KAA3480410.1"/>
    <property type="molecule type" value="Genomic_DNA"/>
</dbReference>
<dbReference type="Proteomes" id="UP000325315">
    <property type="component" value="Unassembled WGS sequence"/>
</dbReference>
<keyword evidence="3" id="KW-1185">Reference proteome</keyword>
<feature type="domain" description="Putative plant transposon protein" evidence="1">
    <location>
        <begin position="127"/>
        <end position="306"/>
    </location>
</feature>
<protein>
    <submittedName>
        <fullName evidence="2">Nucleolar protein 58-like</fullName>
    </submittedName>
</protein>
<dbReference type="InterPro" id="IPR046796">
    <property type="entry name" value="Transposase_32_dom"/>
</dbReference>
<proteinExistence type="predicted"/>
<evidence type="ECO:0000259" key="1">
    <source>
        <dbReference type="Pfam" id="PF20167"/>
    </source>
</evidence>
<evidence type="ECO:0000313" key="2">
    <source>
        <dbReference type="EMBL" id="KAA3480410.1"/>
    </source>
</evidence>
<gene>
    <name evidence="2" type="ORF">EPI10_020841</name>
</gene>
<dbReference type="Pfam" id="PF20167">
    <property type="entry name" value="Transposase_32"/>
    <property type="match status" value="1"/>
</dbReference>
<name>A0A5B6WFG9_9ROSI</name>